<proteinExistence type="predicted"/>
<evidence type="ECO:0000256" key="1">
    <source>
        <dbReference type="SAM" id="MobiDB-lite"/>
    </source>
</evidence>
<name>A0A9P4VPQ4_9PEZI</name>
<sequence length="181" mass="19702">MSQSEEGRVSPTHAPSDSAAPAHKPHCFLCRFSQAQSIIKLAVAGRQTWRYSSGEADRLQAVLARKGGRYEPIVGPQVVGDHPLHMFGRETAAVTLVGVGSPGPKQHRTELPWPSSGQFATFVLKRSKKGFALSWMRRRQGGEGTHGREAWCALSAEHTHGENAGGARRRPDDVVTGMRID</sequence>
<feature type="region of interest" description="Disordered" evidence="1">
    <location>
        <begin position="1"/>
        <end position="21"/>
    </location>
</feature>
<reference evidence="2" key="1">
    <citation type="journal article" date="2020" name="Stud. Mycol.">
        <title>101 Dothideomycetes genomes: a test case for predicting lifestyles and emergence of pathogens.</title>
        <authorList>
            <person name="Haridas S."/>
            <person name="Albert R."/>
            <person name="Binder M."/>
            <person name="Bloem J."/>
            <person name="Labutti K."/>
            <person name="Salamov A."/>
            <person name="Andreopoulos B."/>
            <person name="Baker S."/>
            <person name="Barry K."/>
            <person name="Bills G."/>
            <person name="Bluhm B."/>
            <person name="Cannon C."/>
            <person name="Castanera R."/>
            <person name="Culley D."/>
            <person name="Daum C."/>
            <person name="Ezra D."/>
            <person name="Gonzalez J."/>
            <person name="Henrissat B."/>
            <person name="Kuo A."/>
            <person name="Liang C."/>
            <person name="Lipzen A."/>
            <person name="Lutzoni F."/>
            <person name="Magnuson J."/>
            <person name="Mondo S."/>
            <person name="Nolan M."/>
            <person name="Ohm R."/>
            <person name="Pangilinan J."/>
            <person name="Park H.-J."/>
            <person name="Ramirez L."/>
            <person name="Alfaro M."/>
            <person name="Sun H."/>
            <person name="Tritt A."/>
            <person name="Yoshinaga Y."/>
            <person name="Zwiers L.-H."/>
            <person name="Turgeon B."/>
            <person name="Goodwin S."/>
            <person name="Spatafora J."/>
            <person name="Crous P."/>
            <person name="Grigoriev I."/>
        </authorList>
    </citation>
    <scope>NUCLEOTIDE SEQUENCE</scope>
    <source>
        <strain evidence="2">CBS 101060</strain>
    </source>
</reference>
<comment type="caution">
    <text evidence="2">The sequence shown here is derived from an EMBL/GenBank/DDBJ whole genome shotgun (WGS) entry which is preliminary data.</text>
</comment>
<gene>
    <name evidence="2" type="ORF">M501DRAFT_986350</name>
</gene>
<feature type="region of interest" description="Disordered" evidence="1">
    <location>
        <begin position="161"/>
        <end position="181"/>
    </location>
</feature>
<keyword evidence="3" id="KW-1185">Reference proteome</keyword>
<dbReference type="Proteomes" id="UP000799429">
    <property type="component" value="Unassembled WGS sequence"/>
</dbReference>
<organism evidence="2 3">
    <name type="scientific">Patellaria atrata CBS 101060</name>
    <dbReference type="NCBI Taxonomy" id="1346257"/>
    <lineage>
        <taxon>Eukaryota</taxon>
        <taxon>Fungi</taxon>
        <taxon>Dikarya</taxon>
        <taxon>Ascomycota</taxon>
        <taxon>Pezizomycotina</taxon>
        <taxon>Dothideomycetes</taxon>
        <taxon>Dothideomycetes incertae sedis</taxon>
        <taxon>Patellariales</taxon>
        <taxon>Patellariaceae</taxon>
        <taxon>Patellaria</taxon>
    </lineage>
</organism>
<evidence type="ECO:0000313" key="2">
    <source>
        <dbReference type="EMBL" id="KAF2837540.1"/>
    </source>
</evidence>
<dbReference type="AlphaFoldDB" id="A0A9P4VPQ4"/>
<accession>A0A9P4VPQ4</accession>
<dbReference type="EMBL" id="MU006099">
    <property type="protein sequence ID" value="KAF2837540.1"/>
    <property type="molecule type" value="Genomic_DNA"/>
</dbReference>
<evidence type="ECO:0000313" key="3">
    <source>
        <dbReference type="Proteomes" id="UP000799429"/>
    </source>
</evidence>
<protein>
    <submittedName>
        <fullName evidence="2">Uncharacterized protein</fullName>
    </submittedName>
</protein>